<dbReference type="GO" id="GO:0010305">
    <property type="term" value="P:leaf vascular tissue pattern formation"/>
    <property type="evidence" value="ECO:0007669"/>
    <property type="project" value="TreeGrafter"/>
</dbReference>
<dbReference type="GO" id="GO:0048364">
    <property type="term" value="P:root development"/>
    <property type="evidence" value="ECO:0007669"/>
    <property type="project" value="TreeGrafter"/>
</dbReference>
<dbReference type="OrthoDB" id="743335at2759"/>
<dbReference type="InterPro" id="IPR052957">
    <property type="entry name" value="Auxin_embryo_med"/>
</dbReference>
<gene>
    <name evidence="3" type="ORF">J5N97_008247</name>
</gene>
<protein>
    <recommendedName>
        <fullName evidence="2">Protein NO VEIN C-terminal domain-containing protein</fullName>
    </recommendedName>
</protein>
<dbReference type="AlphaFoldDB" id="A0A9D5DDJ8"/>
<dbReference type="GO" id="GO:0009793">
    <property type="term" value="P:embryo development ending in seed dormancy"/>
    <property type="evidence" value="ECO:0007669"/>
    <property type="project" value="TreeGrafter"/>
</dbReference>
<organism evidence="3 4">
    <name type="scientific">Dioscorea zingiberensis</name>
    <dbReference type="NCBI Taxonomy" id="325984"/>
    <lineage>
        <taxon>Eukaryota</taxon>
        <taxon>Viridiplantae</taxon>
        <taxon>Streptophyta</taxon>
        <taxon>Embryophyta</taxon>
        <taxon>Tracheophyta</taxon>
        <taxon>Spermatophyta</taxon>
        <taxon>Magnoliopsida</taxon>
        <taxon>Liliopsida</taxon>
        <taxon>Dioscoreales</taxon>
        <taxon>Dioscoreaceae</taxon>
        <taxon>Dioscorea</taxon>
    </lineage>
</organism>
<reference evidence="3" key="1">
    <citation type="submission" date="2021-03" db="EMBL/GenBank/DDBJ databases">
        <authorList>
            <person name="Li Z."/>
            <person name="Yang C."/>
        </authorList>
    </citation>
    <scope>NUCLEOTIDE SEQUENCE</scope>
    <source>
        <strain evidence="3">Dzin_1.0</strain>
        <tissue evidence="3">Leaf</tissue>
    </source>
</reference>
<reference evidence="3" key="2">
    <citation type="journal article" date="2022" name="Hortic Res">
        <title>The genome of Dioscorea zingiberensis sheds light on the biosynthesis, origin and evolution of the medicinally important diosgenin saponins.</title>
        <authorList>
            <person name="Li Y."/>
            <person name="Tan C."/>
            <person name="Li Z."/>
            <person name="Guo J."/>
            <person name="Li S."/>
            <person name="Chen X."/>
            <person name="Wang C."/>
            <person name="Dai X."/>
            <person name="Yang H."/>
            <person name="Song W."/>
            <person name="Hou L."/>
            <person name="Xu J."/>
            <person name="Tong Z."/>
            <person name="Xu A."/>
            <person name="Yuan X."/>
            <person name="Wang W."/>
            <person name="Yang Q."/>
            <person name="Chen L."/>
            <person name="Sun Z."/>
            <person name="Wang K."/>
            <person name="Pan B."/>
            <person name="Chen J."/>
            <person name="Bao Y."/>
            <person name="Liu F."/>
            <person name="Qi X."/>
            <person name="Gang D.R."/>
            <person name="Wen J."/>
            <person name="Li J."/>
        </authorList>
    </citation>
    <scope>NUCLEOTIDE SEQUENCE</scope>
    <source>
        <strain evidence="3">Dzin_1.0</strain>
    </source>
</reference>
<keyword evidence="4" id="KW-1185">Reference proteome</keyword>
<evidence type="ECO:0000259" key="2">
    <source>
        <dbReference type="Pfam" id="PF13020"/>
    </source>
</evidence>
<dbReference type="PANTHER" id="PTHR32387">
    <property type="entry name" value="WU:FJ29H11"/>
    <property type="match status" value="1"/>
</dbReference>
<dbReference type="Proteomes" id="UP001085076">
    <property type="component" value="Miscellaneous, Linkage group lg01"/>
</dbReference>
<dbReference type="PANTHER" id="PTHR32387:SF0">
    <property type="entry name" value="PROTEIN NO VEIN"/>
    <property type="match status" value="1"/>
</dbReference>
<dbReference type="InterPro" id="IPR024975">
    <property type="entry name" value="NOV_C"/>
</dbReference>
<name>A0A9D5DDJ8_9LILI</name>
<evidence type="ECO:0000313" key="4">
    <source>
        <dbReference type="Proteomes" id="UP001085076"/>
    </source>
</evidence>
<comment type="caution">
    <text evidence="3">The sequence shown here is derived from an EMBL/GenBank/DDBJ whole genome shotgun (WGS) entry which is preliminary data.</text>
</comment>
<accession>A0A9D5DDJ8</accession>
<feature type="domain" description="Protein NO VEIN C-terminal" evidence="2">
    <location>
        <begin position="624"/>
        <end position="710"/>
    </location>
</feature>
<evidence type="ECO:0000313" key="3">
    <source>
        <dbReference type="EMBL" id="KAJ0989891.1"/>
    </source>
</evidence>
<dbReference type="Pfam" id="PF13020">
    <property type="entry name" value="NOV_C"/>
    <property type="match status" value="1"/>
</dbReference>
<dbReference type="GO" id="GO:0005634">
    <property type="term" value="C:nucleus"/>
    <property type="evidence" value="ECO:0007669"/>
    <property type="project" value="TreeGrafter"/>
</dbReference>
<dbReference type="EMBL" id="JAGGNH010000001">
    <property type="protein sequence ID" value="KAJ0989891.1"/>
    <property type="molecule type" value="Genomic_DNA"/>
</dbReference>
<proteinExistence type="predicted"/>
<evidence type="ECO:0000256" key="1">
    <source>
        <dbReference type="SAM" id="MobiDB-lite"/>
    </source>
</evidence>
<feature type="region of interest" description="Disordered" evidence="1">
    <location>
        <begin position="456"/>
        <end position="485"/>
    </location>
</feature>
<sequence length="749" mass="84848">MKYIREFKWIASTLDDKLHHSEDLFYDCEEVRSIFGNLAPYAVPQVTSKLLLEKIGFKTQVTLDDALAIFSSWRMSKPSLVTSTAQMSKFYAFISDKIENLQITKDFVSSPFIFIPFDNSSRCNDGVPGILLSSKDVYWHDPTGCTDKMKEMSRLCTSVREIGCLPCKALTTVYPGLHDFFVKTCGVPTVPPFGSYLPILLQLSTVSLPSQSAYLVFRVFLKWSDDLNAGLVKTEELVDLKENLLKLENTILPTLGDKWVSLHPSYGLLCWSDDEKLKQQFKHYDGVEFLNFGELNNQEKEVLSGKVAKFLQKLGVHPLSQVVSREAIFYGTTDNKEKASLINWLFPFAQRYLYKQYPDVFECACLLQGNIFYVSHTTDYHTMFLEFSRLFFNGSAELHLANFLHMITTMADTGSTIEQTEFFVVNSQKVPKLPAEEPVWFSSSLSTADSGEALQPISTSPMNITQNVQTGPRRKPGISPNWPPTDWKTAPDFNYSINNNLRTRSLSLAPHDGLKNELCKSLENAIPMEDLLVPIEIEGDFLIEEDLLTKSTIVSRESALVKGKAVVAENFDSTDWQVHSDLDLENKLPYLLPTLADSSASPEKKRLSWHSPDENPARRTGRLGEFLSYKYFTEKLGSANVKWVNEETETGLPYDLIIGETEESQEYIEVKTTKFANKNWFEISTREWQFASLKGDTFSIAHVVLLSQKKATINILKNPLKLCQQKALHLTVLMSKQLRNSSTPLNGPQ</sequence>
<feature type="compositionally biased region" description="Polar residues" evidence="1">
    <location>
        <begin position="456"/>
        <end position="470"/>
    </location>
</feature>